<keyword evidence="1" id="KW-0547">Nucleotide-binding</keyword>
<protein>
    <recommendedName>
        <fullName evidence="1">Anhydro-N-acetylmuramic acid kinase</fullName>
        <ecNumber evidence="1">2.7.1.170</ecNumber>
    </recommendedName>
    <alternativeName>
        <fullName evidence="1">AnhMurNAc kinase</fullName>
    </alternativeName>
</protein>
<evidence type="ECO:0000313" key="3">
    <source>
        <dbReference type="Proteomes" id="UP000315782"/>
    </source>
</evidence>
<reference evidence="2 3" key="1">
    <citation type="submission" date="2019-02" db="EMBL/GenBank/DDBJ databases">
        <title>Prokaryotic population dynamics and viral predation in marine succession experiment using metagenomics: the confinement effect.</title>
        <authorList>
            <person name="Haro-Moreno J.M."/>
            <person name="Rodriguez-Valera F."/>
            <person name="Lopez-Perez M."/>
        </authorList>
    </citation>
    <scope>NUCLEOTIDE SEQUENCE [LARGE SCALE GENOMIC DNA]</scope>
    <source>
        <strain evidence="2">MED-G163</strain>
    </source>
</reference>
<keyword evidence="1" id="KW-0119">Carbohydrate metabolism</keyword>
<comment type="catalytic activity">
    <reaction evidence="1">
        <text>1,6-anhydro-N-acetyl-beta-muramate + ATP + H2O = N-acetyl-D-muramate 6-phosphate + ADP + H(+)</text>
        <dbReference type="Rhea" id="RHEA:24952"/>
        <dbReference type="ChEBI" id="CHEBI:15377"/>
        <dbReference type="ChEBI" id="CHEBI:15378"/>
        <dbReference type="ChEBI" id="CHEBI:30616"/>
        <dbReference type="ChEBI" id="CHEBI:58690"/>
        <dbReference type="ChEBI" id="CHEBI:58722"/>
        <dbReference type="ChEBI" id="CHEBI:456216"/>
        <dbReference type="EC" id="2.7.1.170"/>
    </reaction>
</comment>
<dbReference type="EC" id="2.7.1.170" evidence="1"/>
<keyword evidence="1" id="KW-0067">ATP-binding</keyword>
<name>A0A520MNI8_9GAMM</name>
<dbReference type="GO" id="GO:0016301">
    <property type="term" value="F:kinase activity"/>
    <property type="evidence" value="ECO:0007669"/>
    <property type="project" value="UniProtKB-KW"/>
</dbReference>
<dbReference type="Pfam" id="PF03702">
    <property type="entry name" value="AnmK"/>
    <property type="match status" value="1"/>
</dbReference>
<comment type="similarity">
    <text evidence="1">Belongs to the anhydro-N-acetylmuramic acid kinase family.</text>
</comment>
<sequence length="365" mass="40485">MNKTIYIGAMSGTSHDAIDVSIIEIKDKVNLLYFYTHKFSTTLKEKISNQIEFNQSSLSDLGILDKEIGTSFSNAIKKAIEKSKTKISDIACIAISGQTIRHEIHKKHSFSMQIGDPNIVASKISVPVISDFRNMHIALGGQGAPLVPEFHQEIFYQKNISKIILNIGGIANYSFVKNKKSLWGSDVGPGNALMDAYCRKFLNIPFDNNGSLAAKGTVINSELKKLLNHRFFKSKFPKSTGKEIFNLTMLSKTFLNKNPSNVLATLSEFTAQSVSMAINKNKHVVKDIIVCGGGARNKDLLRRISNLTNTNVKLSDTYGYNLHAVESMAFAWLGYKRLNLMPIKIQTGNNKFNKGLVGSITQSKR</sequence>
<comment type="pathway">
    <text evidence="1">Amino-sugar metabolism; 1,6-anhydro-N-acetylmuramate degradation.</text>
</comment>
<comment type="caution">
    <text evidence="2">The sequence shown here is derived from an EMBL/GenBank/DDBJ whole genome shotgun (WGS) entry which is preliminary data.</text>
</comment>
<feature type="binding site" evidence="1">
    <location>
        <begin position="12"/>
        <end position="19"/>
    </location>
    <ligand>
        <name>ATP</name>
        <dbReference type="ChEBI" id="CHEBI:30616"/>
    </ligand>
</feature>
<accession>A0A520MNI8</accession>
<dbReference type="Gene3D" id="3.30.420.40">
    <property type="match status" value="2"/>
</dbReference>
<dbReference type="HAMAP" id="MF_01270">
    <property type="entry name" value="AnhMurNAc_kinase"/>
    <property type="match status" value="1"/>
</dbReference>
<keyword evidence="1" id="KW-0808">Transferase</keyword>
<dbReference type="GO" id="GO:0009254">
    <property type="term" value="P:peptidoglycan turnover"/>
    <property type="evidence" value="ECO:0007669"/>
    <property type="project" value="UniProtKB-UniRule"/>
</dbReference>
<proteinExistence type="inferred from homology"/>
<dbReference type="GO" id="GO:0097175">
    <property type="term" value="P:1,6-anhydro-N-acetyl-beta-muramic acid catabolic process"/>
    <property type="evidence" value="ECO:0007669"/>
    <property type="project" value="UniProtKB-UniRule"/>
</dbReference>
<dbReference type="InterPro" id="IPR005338">
    <property type="entry name" value="Anhydro_N_Ac-Mur_kinase"/>
</dbReference>
<dbReference type="GO" id="GO:0005524">
    <property type="term" value="F:ATP binding"/>
    <property type="evidence" value="ECO:0007669"/>
    <property type="project" value="UniProtKB-UniRule"/>
</dbReference>
<dbReference type="UniPathway" id="UPA00544"/>
<comment type="pathway">
    <text evidence="1">Cell wall biogenesis; peptidoglycan recycling.</text>
</comment>
<dbReference type="GO" id="GO:0016773">
    <property type="term" value="F:phosphotransferase activity, alcohol group as acceptor"/>
    <property type="evidence" value="ECO:0007669"/>
    <property type="project" value="UniProtKB-UniRule"/>
</dbReference>
<evidence type="ECO:0000313" key="2">
    <source>
        <dbReference type="EMBL" id="RZO22766.1"/>
    </source>
</evidence>
<gene>
    <name evidence="1" type="primary">anmK</name>
    <name evidence="2" type="ORF">EVA96_01050</name>
</gene>
<dbReference type="SUPFAM" id="SSF53067">
    <property type="entry name" value="Actin-like ATPase domain"/>
    <property type="match status" value="1"/>
</dbReference>
<dbReference type="PANTHER" id="PTHR30605:SF0">
    <property type="entry name" value="ANHYDRO-N-ACETYLMURAMIC ACID KINASE"/>
    <property type="match status" value="1"/>
</dbReference>
<dbReference type="AlphaFoldDB" id="A0A520MNI8"/>
<keyword evidence="1 2" id="KW-0418">Kinase</keyword>
<dbReference type="PANTHER" id="PTHR30605">
    <property type="entry name" value="ANHYDRO-N-ACETYLMURAMIC ACID KINASE"/>
    <property type="match status" value="1"/>
</dbReference>
<dbReference type="InterPro" id="IPR043129">
    <property type="entry name" value="ATPase_NBD"/>
</dbReference>
<dbReference type="EMBL" id="SHBI01000002">
    <property type="protein sequence ID" value="RZO22766.1"/>
    <property type="molecule type" value="Genomic_DNA"/>
</dbReference>
<dbReference type="GO" id="GO:0006040">
    <property type="term" value="P:amino sugar metabolic process"/>
    <property type="evidence" value="ECO:0007669"/>
    <property type="project" value="InterPro"/>
</dbReference>
<organism evidence="2 3">
    <name type="scientific">SAR86 cluster bacterium</name>
    <dbReference type="NCBI Taxonomy" id="2030880"/>
    <lineage>
        <taxon>Bacteria</taxon>
        <taxon>Pseudomonadati</taxon>
        <taxon>Pseudomonadota</taxon>
        <taxon>Gammaproteobacteria</taxon>
        <taxon>SAR86 cluster</taxon>
    </lineage>
</organism>
<comment type="function">
    <text evidence="1">Catalyzes the specific phosphorylation of 1,6-anhydro-N-acetylmuramic acid (anhMurNAc) with the simultaneous cleavage of the 1,6-anhydro ring, generating MurNAc-6-P. Is required for the utilization of anhMurNAc either imported from the medium or derived from its own cell wall murein, and thus plays a role in cell wall recycling.</text>
</comment>
<dbReference type="Proteomes" id="UP000315782">
    <property type="component" value="Unassembled WGS sequence"/>
</dbReference>
<evidence type="ECO:0000256" key="1">
    <source>
        <dbReference type="HAMAP-Rule" id="MF_01270"/>
    </source>
</evidence>
<dbReference type="UniPathway" id="UPA00343"/>